<dbReference type="Pfam" id="PF08238">
    <property type="entry name" value="Sel1"/>
    <property type="match status" value="11"/>
</dbReference>
<dbReference type="Proteomes" id="UP000295662">
    <property type="component" value="Unassembled WGS sequence"/>
</dbReference>
<keyword evidence="1" id="KW-1133">Transmembrane helix</keyword>
<dbReference type="InterPro" id="IPR011990">
    <property type="entry name" value="TPR-like_helical_dom_sf"/>
</dbReference>
<organism evidence="2 3">
    <name type="scientific">Prosthecobacter fusiformis</name>
    <dbReference type="NCBI Taxonomy" id="48464"/>
    <lineage>
        <taxon>Bacteria</taxon>
        <taxon>Pseudomonadati</taxon>
        <taxon>Verrucomicrobiota</taxon>
        <taxon>Verrucomicrobiia</taxon>
        <taxon>Verrucomicrobiales</taxon>
        <taxon>Verrucomicrobiaceae</taxon>
        <taxon>Prosthecobacter</taxon>
    </lineage>
</organism>
<dbReference type="Gene3D" id="1.25.40.10">
    <property type="entry name" value="Tetratricopeptide repeat domain"/>
    <property type="match status" value="3"/>
</dbReference>
<evidence type="ECO:0000313" key="3">
    <source>
        <dbReference type="Proteomes" id="UP000295662"/>
    </source>
</evidence>
<sequence>MKDWESLSSHWKEVPVSPLSQHRPDAWAKSNVNRYLGWMGVLGGMVFIAALLAYFVLTPHPNPVTAVNDASTLYSQAQALRLGKPLRYGQAGALLLQQASKAGDLEAMTDLALCQIREDGLPWDIVAAMGTMRRAAEAGHWRAQMIYGEYQYYGIAMDVNSVAGLHWLEKAAESGKSQALFTLGSVLVRSEEKDSAARGIKLLQQVAAAGFLSARAELGYWYIRGENLPKDEEGGLKMIRECALAGDAYAQLKLCEYLGSLAVKNPEELHSSERYEWAFKAAQQDLGAAIWELAYMDNPAHAHSPAEAQSERRMWMRRAGRLGFTPCMVEIGLDHLRGPGVIPNAEEAVRWLRLASDFGDLQGQTYLALLLISGEGVPQDLEEARKLCQAVMSREHAGGYAAMGKVLAAESKGNPTILAEAVQHYRRAVELDERDPDGCLYLARCLRYGHGVSKNVTAAVENYIKAANGFSQLGNHAEASYELGQMYEFGESMPRDIAKAYASYQQASWSDHAPACFRLWQLDMEENHREELGFIATEESSKYLRQSAALGYIPAQTRLGKAHLEDRLTFAQDPQEALHWLRRAAEKKDPEAMHYIGLCYGHGLGVKKNLETAATWTKAAAELGWAEAQCQLGNCYMKGAGTPKNLTEGMRWFKKAADQGSVEGNYSLGMYLVKGSDSPTDMKYGLQHLLTAAQADHPAAIALLIECYSGQHGYVPDETQRLNWVARAAALQSKPVSSDSP</sequence>
<feature type="transmembrane region" description="Helical" evidence="1">
    <location>
        <begin position="35"/>
        <end position="57"/>
    </location>
</feature>
<dbReference type="PANTHER" id="PTHR11102:SF160">
    <property type="entry name" value="ERAD-ASSOCIATED E3 UBIQUITIN-PROTEIN LIGASE COMPONENT HRD3"/>
    <property type="match status" value="1"/>
</dbReference>
<dbReference type="AlphaFoldDB" id="A0A4R7RII5"/>
<dbReference type="EMBL" id="SOCA01000019">
    <property type="protein sequence ID" value="TDU62543.1"/>
    <property type="molecule type" value="Genomic_DNA"/>
</dbReference>
<dbReference type="PANTHER" id="PTHR11102">
    <property type="entry name" value="SEL-1-LIKE PROTEIN"/>
    <property type="match status" value="1"/>
</dbReference>
<comment type="caution">
    <text evidence="2">The sequence shown here is derived from an EMBL/GenBank/DDBJ whole genome shotgun (WGS) entry which is preliminary data.</text>
</comment>
<protein>
    <submittedName>
        <fullName evidence="2">TPR repeat protein</fullName>
    </submittedName>
</protein>
<evidence type="ECO:0000313" key="2">
    <source>
        <dbReference type="EMBL" id="TDU62543.1"/>
    </source>
</evidence>
<reference evidence="2 3" key="1">
    <citation type="submission" date="2019-03" db="EMBL/GenBank/DDBJ databases">
        <title>Genomic Encyclopedia of Archaeal and Bacterial Type Strains, Phase II (KMG-II): from individual species to whole genera.</title>
        <authorList>
            <person name="Goeker M."/>
        </authorList>
    </citation>
    <scope>NUCLEOTIDE SEQUENCE [LARGE SCALE GENOMIC DNA]</scope>
    <source>
        <strain evidence="2 3">ATCC 25309</strain>
    </source>
</reference>
<proteinExistence type="predicted"/>
<gene>
    <name evidence="2" type="ORF">EI77_04644</name>
</gene>
<name>A0A4R7RII5_9BACT</name>
<evidence type="ECO:0000256" key="1">
    <source>
        <dbReference type="SAM" id="Phobius"/>
    </source>
</evidence>
<dbReference type="SUPFAM" id="SSF81901">
    <property type="entry name" value="HCP-like"/>
    <property type="match status" value="4"/>
</dbReference>
<dbReference type="InterPro" id="IPR050767">
    <property type="entry name" value="Sel1_AlgK"/>
</dbReference>
<keyword evidence="1" id="KW-0472">Membrane</keyword>
<keyword evidence="3" id="KW-1185">Reference proteome</keyword>
<keyword evidence="1" id="KW-0812">Transmembrane</keyword>
<dbReference type="InterPro" id="IPR006597">
    <property type="entry name" value="Sel1-like"/>
</dbReference>
<accession>A0A4R7RII5</accession>
<dbReference type="SMART" id="SM00671">
    <property type="entry name" value="SEL1"/>
    <property type="match status" value="12"/>
</dbReference>